<gene>
    <name evidence="2" type="ORF">FO440_03705</name>
</gene>
<protein>
    <submittedName>
        <fullName evidence="2">Lipolytic protein G-D-S-L family</fullName>
    </submittedName>
</protein>
<proteinExistence type="predicted"/>
<dbReference type="InterPro" id="IPR013830">
    <property type="entry name" value="SGNH_hydro"/>
</dbReference>
<comment type="caution">
    <text evidence="2">The sequence shown here is derived from an EMBL/GenBank/DDBJ whole genome shotgun (WGS) entry which is preliminary data.</text>
</comment>
<dbReference type="Gene3D" id="3.40.50.1110">
    <property type="entry name" value="SGNH hydrolase"/>
    <property type="match status" value="1"/>
</dbReference>
<sequence>MKIKGTLLLIVSILVSSFTIFNAKRDVNIVFIGDSITYGAGLPDAAKQAPPVICANYLKTQANIGSVDFSNQGHSGYTTLDWLPGTKAFIDAENAAKAFANQQAQLVFSIKIGTNDSAMKGTHGAPVAVDDYKANLKTIIDQLLKDFPGSMVVIEHPIWYSPNTYNGSMYLQEGLTRLQTYIPAMDQLVKEYKATNPKRVFIGDTKAFDYFKANAETDLQHEDGRQGVFYLHPNPKGAVALGEFWGKAIAKVLK</sequence>
<dbReference type="Proteomes" id="UP000318733">
    <property type="component" value="Unassembled WGS sequence"/>
</dbReference>
<dbReference type="EMBL" id="VLPK01000001">
    <property type="protein sequence ID" value="TSJ43311.1"/>
    <property type="molecule type" value="Genomic_DNA"/>
</dbReference>
<dbReference type="SUPFAM" id="SSF52266">
    <property type="entry name" value="SGNH hydrolase"/>
    <property type="match status" value="1"/>
</dbReference>
<dbReference type="PANTHER" id="PTHR30383:SF5">
    <property type="entry name" value="SGNH HYDROLASE-TYPE ESTERASE DOMAIN-CONTAINING PROTEIN"/>
    <property type="match status" value="1"/>
</dbReference>
<evidence type="ECO:0000313" key="3">
    <source>
        <dbReference type="Proteomes" id="UP000318733"/>
    </source>
</evidence>
<dbReference type="RefSeq" id="WP_144246876.1">
    <property type="nucleotide sequence ID" value="NZ_VLPK01000001.1"/>
</dbReference>
<dbReference type="InterPro" id="IPR036514">
    <property type="entry name" value="SGNH_hydro_sf"/>
</dbReference>
<organism evidence="2 3">
    <name type="scientific">Mucilaginibacter corticis</name>
    <dbReference type="NCBI Taxonomy" id="2597670"/>
    <lineage>
        <taxon>Bacteria</taxon>
        <taxon>Pseudomonadati</taxon>
        <taxon>Bacteroidota</taxon>
        <taxon>Sphingobacteriia</taxon>
        <taxon>Sphingobacteriales</taxon>
        <taxon>Sphingobacteriaceae</taxon>
        <taxon>Mucilaginibacter</taxon>
    </lineage>
</organism>
<dbReference type="PANTHER" id="PTHR30383">
    <property type="entry name" value="THIOESTERASE 1/PROTEASE 1/LYSOPHOSPHOLIPASE L1"/>
    <property type="match status" value="1"/>
</dbReference>
<dbReference type="InterPro" id="IPR051532">
    <property type="entry name" value="Ester_Hydrolysis_Enzymes"/>
</dbReference>
<dbReference type="AlphaFoldDB" id="A0A556MTP1"/>
<evidence type="ECO:0000259" key="1">
    <source>
        <dbReference type="Pfam" id="PF13472"/>
    </source>
</evidence>
<reference evidence="2 3" key="1">
    <citation type="submission" date="2019-07" db="EMBL/GenBank/DDBJ databases">
        <authorList>
            <person name="Huq M.A."/>
        </authorList>
    </citation>
    <scope>NUCLEOTIDE SEQUENCE [LARGE SCALE GENOMIC DNA]</scope>
    <source>
        <strain evidence="2 3">MAH-19</strain>
    </source>
</reference>
<feature type="domain" description="SGNH hydrolase-type esterase" evidence="1">
    <location>
        <begin position="31"/>
        <end position="238"/>
    </location>
</feature>
<dbReference type="OrthoDB" id="9796689at2"/>
<keyword evidence="3" id="KW-1185">Reference proteome</keyword>
<evidence type="ECO:0000313" key="2">
    <source>
        <dbReference type="EMBL" id="TSJ43311.1"/>
    </source>
</evidence>
<dbReference type="GO" id="GO:0004622">
    <property type="term" value="F:phosphatidylcholine lysophospholipase activity"/>
    <property type="evidence" value="ECO:0007669"/>
    <property type="project" value="TreeGrafter"/>
</dbReference>
<name>A0A556MTP1_9SPHI</name>
<dbReference type="Pfam" id="PF13472">
    <property type="entry name" value="Lipase_GDSL_2"/>
    <property type="match status" value="1"/>
</dbReference>
<accession>A0A556MTP1</accession>